<protein>
    <recommendedName>
        <fullName evidence="12">Gustatory receptor</fullName>
    </recommendedName>
</protein>
<comment type="caution">
    <text evidence="10">The sequence shown here is derived from an EMBL/GenBank/DDBJ whole genome shotgun (WGS) entry which is preliminary data.</text>
</comment>
<evidence type="ECO:0000256" key="7">
    <source>
        <dbReference type="ARBA" id="ARBA00023170"/>
    </source>
</evidence>
<dbReference type="Pfam" id="PF02949">
    <property type="entry name" value="7tm_6"/>
    <property type="match status" value="1"/>
</dbReference>
<dbReference type="GO" id="GO:0004984">
    <property type="term" value="F:olfactory receptor activity"/>
    <property type="evidence" value="ECO:0007669"/>
    <property type="project" value="InterPro"/>
</dbReference>
<feature type="transmembrane region" description="Helical" evidence="9">
    <location>
        <begin position="78"/>
        <end position="98"/>
    </location>
</feature>
<evidence type="ECO:0000256" key="9">
    <source>
        <dbReference type="SAM" id="Phobius"/>
    </source>
</evidence>
<feature type="transmembrane region" description="Helical" evidence="9">
    <location>
        <begin position="328"/>
        <end position="347"/>
    </location>
</feature>
<evidence type="ECO:0000256" key="6">
    <source>
        <dbReference type="ARBA" id="ARBA00023136"/>
    </source>
</evidence>
<keyword evidence="5 9" id="KW-1133">Transmembrane helix</keyword>
<feature type="transmembrane region" description="Helical" evidence="9">
    <location>
        <begin position="359"/>
        <end position="379"/>
    </location>
</feature>
<organism evidence="10 11">
    <name type="scientific">Folsomia candida</name>
    <name type="common">Springtail</name>
    <dbReference type="NCBI Taxonomy" id="158441"/>
    <lineage>
        <taxon>Eukaryota</taxon>
        <taxon>Metazoa</taxon>
        <taxon>Ecdysozoa</taxon>
        <taxon>Arthropoda</taxon>
        <taxon>Hexapoda</taxon>
        <taxon>Collembola</taxon>
        <taxon>Entomobryomorpha</taxon>
        <taxon>Isotomoidea</taxon>
        <taxon>Isotomidae</taxon>
        <taxon>Proisotominae</taxon>
        <taxon>Folsomia</taxon>
    </lineage>
</organism>
<evidence type="ECO:0008006" key="12">
    <source>
        <dbReference type="Google" id="ProtNLM"/>
    </source>
</evidence>
<dbReference type="GO" id="GO:0007165">
    <property type="term" value="P:signal transduction"/>
    <property type="evidence" value="ECO:0007669"/>
    <property type="project" value="UniProtKB-KW"/>
</dbReference>
<reference evidence="10 11" key="1">
    <citation type="submission" date="2015-12" db="EMBL/GenBank/DDBJ databases">
        <title>The genome of Folsomia candida.</title>
        <authorList>
            <person name="Faddeeva A."/>
            <person name="Derks M.F."/>
            <person name="Anvar Y."/>
            <person name="Smit S."/>
            <person name="Van Straalen N."/>
            <person name="Roelofs D."/>
        </authorList>
    </citation>
    <scope>NUCLEOTIDE SEQUENCE [LARGE SCALE GENOMIC DNA]</scope>
    <source>
        <strain evidence="10 11">VU population</strain>
        <tissue evidence="10">Whole body</tissue>
    </source>
</reference>
<comment type="subcellular location">
    <subcellularLocation>
        <location evidence="1">Membrane</location>
        <topology evidence="1">Multi-pass membrane protein</topology>
    </subcellularLocation>
</comment>
<evidence type="ECO:0000256" key="8">
    <source>
        <dbReference type="ARBA" id="ARBA00023224"/>
    </source>
</evidence>
<evidence type="ECO:0000256" key="5">
    <source>
        <dbReference type="ARBA" id="ARBA00022989"/>
    </source>
</evidence>
<dbReference type="AlphaFoldDB" id="A0A226DBM0"/>
<keyword evidence="4" id="KW-0552">Olfaction</keyword>
<feature type="transmembrane region" description="Helical" evidence="9">
    <location>
        <begin position="44"/>
        <end position="66"/>
    </location>
</feature>
<keyword evidence="6 9" id="KW-0472">Membrane</keyword>
<evidence type="ECO:0000313" key="10">
    <source>
        <dbReference type="EMBL" id="OXA41646.1"/>
    </source>
</evidence>
<dbReference type="OrthoDB" id="10328450at2759"/>
<keyword evidence="7" id="KW-0675">Receptor</keyword>
<feature type="transmembrane region" description="Helical" evidence="9">
    <location>
        <begin position="173"/>
        <end position="193"/>
    </location>
</feature>
<evidence type="ECO:0000256" key="3">
    <source>
        <dbReference type="ARBA" id="ARBA00022692"/>
    </source>
</evidence>
<feature type="transmembrane region" description="Helical" evidence="9">
    <location>
        <begin position="213"/>
        <end position="239"/>
    </location>
</feature>
<evidence type="ECO:0000256" key="4">
    <source>
        <dbReference type="ARBA" id="ARBA00022725"/>
    </source>
</evidence>
<dbReference type="EMBL" id="LNIX01000028">
    <property type="protein sequence ID" value="OXA41646.1"/>
    <property type="molecule type" value="Genomic_DNA"/>
</dbReference>
<keyword evidence="11" id="KW-1185">Reference proteome</keyword>
<keyword evidence="2" id="KW-0716">Sensory transduction</keyword>
<proteinExistence type="predicted"/>
<dbReference type="GO" id="GO:0016020">
    <property type="term" value="C:membrane"/>
    <property type="evidence" value="ECO:0007669"/>
    <property type="project" value="UniProtKB-SubCell"/>
</dbReference>
<gene>
    <name evidence="10" type="ORF">Fcan01_23473</name>
</gene>
<keyword evidence="8" id="KW-0807">Transducer</keyword>
<accession>A0A226DBM0</accession>
<evidence type="ECO:0000256" key="1">
    <source>
        <dbReference type="ARBA" id="ARBA00004141"/>
    </source>
</evidence>
<name>A0A226DBM0_FOLCA</name>
<keyword evidence="3 9" id="KW-0812">Transmembrane</keyword>
<sequence>MSGRTYSKTYTKFFNLATFFGVFPFNLQEDGTVIDYHRSGPTKLWATLNTTFLILYLFYQLGMITVSSVLGRVDKLGWFSQSCWLIMALFPLPSLILYSKKRQKLCECLTQWVQLEKDLIGGKDTGANMKEKKVSTIFNMNDPALIKEGMEYESFRRGLFCFHAQEKTFKKLMWMYCFIAIITSCVVGLHNLSNPDFPAYFTSLLDPKRDNSIIIYASSAMQFYMVGLCVIHVGSFEILMMGCVRSIRHCIESLSNLNSVSMERRAVCGRKKPKNDTLDVATIAENIEKRDATQYGSQQEMQVEEATDNYRRVEFVVENINECFSGSFLAHQTMYLAMMCILIFVFLRSSENNSIITSIFFSTYSIFFTLRICCLLPFLGKLGEDSEIFIYSWLEEIPKLLRGGKPYETAEVKLHACRILGINCGDYYDIQGSTILTFFSIVTTYLIILLQL</sequence>
<evidence type="ECO:0000256" key="2">
    <source>
        <dbReference type="ARBA" id="ARBA00022606"/>
    </source>
</evidence>
<dbReference type="InterPro" id="IPR004117">
    <property type="entry name" value="7tm6_olfct_rcpt"/>
</dbReference>
<dbReference type="Proteomes" id="UP000198287">
    <property type="component" value="Unassembled WGS sequence"/>
</dbReference>
<dbReference type="GO" id="GO:0005549">
    <property type="term" value="F:odorant binding"/>
    <property type="evidence" value="ECO:0007669"/>
    <property type="project" value="InterPro"/>
</dbReference>
<evidence type="ECO:0000313" key="11">
    <source>
        <dbReference type="Proteomes" id="UP000198287"/>
    </source>
</evidence>